<name>A0ABS4ATS0_9PROT</name>
<dbReference type="EMBL" id="JAGIYZ010000011">
    <property type="protein sequence ID" value="MBP0464749.1"/>
    <property type="molecule type" value="Genomic_DNA"/>
</dbReference>
<keyword evidence="1" id="KW-0732">Signal</keyword>
<feature type="chain" id="PRO_5047053422" evidence="1">
    <location>
        <begin position="29"/>
        <end position="83"/>
    </location>
</feature>
<sequence>MIRRRLALLAFALAAAAGLGFLGGEAAAQQRGVHPNIDSAQRNLREALADLNRAPETFGGHKQRAINLINSALTELRSAERFR</sequence>
<keyword evidence="3" id="KW-1185">Reference proteome</keyword>
<dbReference type="Proteomes" id="UP000680815">
    <property type="component" value="Unassembled WGS sequence"/>
</dbReference>
<evidence type="ECO:0000313" key="2">
    <source>
        <dbReference type="EMBL" id="MBP0464749.1"/>
    </source>
</evidence>
<feature type="signal peptide" evidence="1">
    <location>
        <begin position="1"/>
        <end position="28"/>
    </location>
</feature>
<accession>A0ABS4ATS0</accession>
<gene>
    <name evidence="2" type="ORF">J5Y09_12585</name>
</gene>
<evidence type="ECO:0000313" key="3">
    <source>
        <dbReference type="Proteomes" id="UP000680815"/>
    </source>
</evidence>
<comment type="caution">
    <text evidence="2">The sequence shown here is derived from an EMBL/GenBank/DDBJ whole genome shotgun (WGS) entry which is preliminary data.</text>
</comment>
<organism evidence="2 3">
    <name type="scientific">Roseomonas nitratireducens</name>
    <dbReference type="NCBI Taxonomy" id="2820810"/>
    <lineage>
        <taxon>Bacteria</taxon>
        <taxon>Pseudomonadati</taxon>
        <taxon>Pseudomonadota</taxon>
        <taxon>Alphaproteobacteria</taxon>
        <taxon>Acetobacterales</taxon>
        <taxon>Roseomonadaceae</taxon>
        <taxon>Roseomonas</taxon>
    </lineage>
</organism>
<protein>
    <submittedName>
        <fullName evidence="2">Uncharacterized protein</fullName>
    </submittedName>
</protein>
<reference evidence="2 3" key="1">
    <citation type="submission" date="2021-03" db="EMBL/GenBank/DDBJ databases">
        <authorList>
            <person name="So Y."/>
        </authorList>
    </citation>
    <scope>NUCLEOTIDE SEQUENCE [LARGE SCALE GENOMIC DNA]</scope>
    <source>
        <strain evidence="2 3">PWR1</strain>
    </source>
</reference>
<dbReference type="RefSeq" id="WP_209352143.1">
    <property type="nucleotide sequence ID" value="NZ_JAGIYZ010000011.1"/>
</dbReference>
<evidence type="ECO:0000256" key="1">
    <source>
        <dbReference type="SAM" id="SignalP"/>
    </source>
</evidence>
<proteinExistence type="predicted"/>